<reference evidence="3" key="1">
    <citation type="submission" date="2020-03" db="EMBL/GenBank/DDBJ databases">
        <title>The deep terrestrial virosphere.</title>
        <authorList>
            <person name="Holmfeldt K."/>
            <person name="Nilsson E."/>
            <person name="Simone D."/>
            <person name="Lopez-Fernandez M."/>
            <person name="Wu X."/>
            <person name="de Brujin I."/>
            <person name="Lundin D."/>
            <person name="Andersson A."/>
            <person name="Bertilsson S."/>
            <person name="Dopson M."/>
        </authorList>
    </citation>
    <scope>NUCLEOTIDE SEQUENCE</scope>
    <source>
        <strain evidence="3">MM171A00291</strain>
    </source>
</reference>
<name>A0A6M3LZQ1_9ZZZZ</name>
<keyword evidence="1" id="KW-0175">Coiled coil</keyword>
<feature type="compositionally biased region" description="Basic and acidic residues" evidence="2">
    <location>
        <begin position="1"/>
        <end position="19"/>
    </location>
</feature>
<dbReference type="AlphaFoldDB" id="A0A6M3LZQ1"/>
<feature type="region of interest" description="Disordered" evidence="2">
    <location>
        <begin position="141"/>
        <end position="160"/>
    </location>
</feature>
<gene>
    <name evidence="3" type="ORF">MM171A00291_0056</name>
</gene>
<evidence type="ECO:0000313" key="3">
    <source>
        <dbReference type="EMBL" id="QJB00748.1"/>
    </source>
</evidence>
<evidence type="ECO:0000256" key="1">
    <source>
        <dbReference type="SAM" id="Coils"/>
    </source>
</evidence>
<evidence type="ECO:0000256" key="2">
    <source>
        <dbReference type="SAM" id="MobiDB-lite"/>
    </source>
</evidence>
<proteinExistence type="predicted"/>
<feature type="region of interest" description="Disordered" evidence="2">
    <location>
        <begin position="1"/>
        <end position="21"/>
    </location>
</feature>
<accession>A0A6M3LZQ1</accession>
<sequence length="195" mass="22451">MADENKSVDTDESTEEKLNPETLLKTVRQLREEAKRHRLKAEGYAAELEPLKNKASEYEAQQAKILEEQGKYKELYENAQKEIERKNELEKRLSAIDKTFAEELDSLKKGLSEDDIKIIDDLSVPVEQKLRLARTMTGKRTVSNDLPDARPGGSNFGGADALLKEYGETTNDQRKTEILFDLERHFPKVYEKFMQ</sequence>
<dbReference type="EMBL" id="MT143699">
    <property type="protein sequence ID" value="QJB00748.1"/>
    <property type="molecule type" value="Genomic_DNA"/>
</dbReference>
<organism evidence="3">
    <name type="scientific">viral metagenome</name>
    <dbReference type="NCBI Taxonomy" id="1070528"/>
    <lineage>
        <taxon>unclassified sequences</taxon>
        <taxon>metagenomes</taxon>
        <taxon>organismal metagenomes</taxon>
    </lineage>
</organism>
<protein>
    <submittedName>
        <fullName evidence="3">Uncharacterized protein</fullName>
    </submittedName>
</protein>
<feature type="coiled-coil region" evidence="1">
    <location>
        <begin position="27"/>
        <end position="99"/>
    </location>
</feature>